<reference evidence="10 11" key="1">
    <citation type="submission" date="2019-01" db="EMBL/GenBank/DDBJ databases">
        <authorList>
            <person name="Sayadi A."/>
        </authorList>
    </citation>
    <scope>NUCLEOTIDE SEQUENCE [LARGE SCALE GENOMIC DNA]</scope>
</reference>
<evidence type="ECO:0000256" key="3">
    <source>
        <dbReference type="ARBA" id="ARBA00022553"/>
    </source>
</evidence>
<keyword evidence="6 8" id="KW-0472">Membrane</keyword>
<dbReference type="Gene3D" id="1.10.10.1180">
    <property type="entry name" value="MAN1, winged-helix domain"/>
    <property type="match status" value="1"/>
</dbReference>
<evidence type="ECO:0000256" key="5">
    <source>
        <dbReference type="ARBA" id="ARBA00022989"/>
    </source>
</evidence>
<accession>A0A653D7J0</accession>
<keyword evidence="3" id="KW-0597">Phosphoprotein</keyword>
<feature type="domain" description="Man1/Src1-like C-terminal" evidence="9">
    <location>
        <begin position="68"/>
        <end position="218"/>
    </location>
</feature>
<keyword evidence="4 8" id="KW-0812">Transmembrane</keyword>
<organism evidence="10 11">
    <name type="scientific">Callosobruchus maculatus</name>
    <name type="common">Southern cowpea weevil</name>
    <name type="synonym">Pulse bruchid</name>
    <dbReference type="NCBI Taxonomy" id="64391"/>
    <lineage>
        <taxon>Eukaryota</taxon>
        <taxon>Metazoa</taxon>
        <taxon>Ecdysozoa</taxon>
        <taxon>Arthropoda</taxon>
        <taxon>Hexapoda</taxon>
        <taxon>Insecta</taxon>
        <taxon>Pterygota</taxon>
        <taxon>Neoptera</taxon>
        <taxon>Endopterygota</taxon>
        <taxon>Coleoptera</taxon>
        <taxon>Polyphaga</taxon>
        <taxon>Cucujiformia</taxon>
        <taxon>Chrysomeloidea</taxon>
        <taxon>Chrysomelidae</taxon>
        <taxon>Bruchinae</taxon>
        <taxon>Bruchini</taxon>
        <taxon>Callosobruchus</taxon>
    </lineage>
</organism>
<evidence type="ECO:0000313" key="11">
    <source>
        <dbReference type="Proteomes" id="UP000410492"/>
    </source>
</evidence>
<proteinExistence type="predicted"/>
<evidence type="ECO:0000256" key="7">
    <source>
        <dbReference type="ARBA" id="ARBA00023242"/>
    </source>
</evidence>
<evidence type="ECO:0000259" key="9">
    <source>
        <dbReference type="Pfam" id="PF09402"/>
    </source>
</evidence>
<evidence type="ECO:0000256" key="1">
    <source>
        <dbReference type="ARBA" id="ARBA00004127"/>
    </source>
</evidence>
<dbReference type="FunFam" id="1.10.10.1180:FF:000002">
    <property type="entry name" value="LEM domain-containing protein 2"/>
    <property type="match status" value="1"/>
</dbReference>
<keyword evidence="5 8" id="KW-1133">Transmembrane helix</keyword>
<dbReference type="GO" id="GO:0030514">
    <property type="term" value="P:negative regulation of BMP signaling pathway"/>
    <property type="evidence" value="ECO:0007669"/>
    <property type="project" value="TreeGrafter"/>
</dbReference>
<gene>
    <name evidence="10" type="ORF">CALMAC_LOCUS15120</name>
</gene>
<evidence type="ECO:0000313" key="10">
    <source>
        <dbReference type="EMBL" id="VEN56144.1"/>
    </source>
</evidence>
<comment type="subcellular location">
    <subcellularLocation>
        <location evidence="1">Endomembrane system</location>
        <topology evidence="1">Multi-pass membrane protein</topology>
    </subcellularLocation>
    <subcellularLocation>
        <location evidence="2">Nucleus inner membrane</location>
    </subcellularLocation>
</comment>
<keyword evidence="7" id="KW-0539">Nucleus</keyword>
<feature type="transmembrane region" description="Helical" evidence="8">
    <location>
        <begin position="97"/>
        <end position="119"/>
    </location>
</feature>
<dbReference type="PANTHER" id="PTHR13428:SF12">
    <property type="entry name" value="INNER NUCLEAR MEMBRANE PROTEIN MAN1"/>
    <property type="match status" value="1"/>
</dbReference>
<evidence type="ECO:0000256" key="8">
    <source>
        <dbReference type="SAM" id="Phobius"/>
    </source>
</evidence>
<dbReference type="OrthoDB" id="118234at2759"/>
<dbReference type="GO" id="GO:0031490">
    <property type="term" value="F:chromatin DNA binding"/>
    <property type="evidence" value="ECO:0007669"/>
    <property type="project" value="TreeGrafter"/>
</dbReference>
<dbReference type="InterPro" id="IPR041885">
    <property type="entry name" value="MAN1_winged_helix_dom"/>
</dbReference>
<sequence length="248" mass="29118">MHMTEDDIVKFCLTNFHAKEDQVKRDLANIEILIFNNPQWHLSVLILDEDRDTVTDDDIARDMEQVIFNRDVKSIVALIQLKPDLPWACTLYNGVKVTITASLVIITLTVALFGCRWMYKRYRQYEHSQRMELTQMVERILELLQQACVSDGATDDGEHGFVVINHVRDMILPVTDRKSKEKLWHRAIQFINENESRVRTEVQEVKGEPFEVWRWIGSSNLSNSRFNDIFTTKNHVTHFLRSARLSVW</sequence>
<protein>
    <recommendedName>
        <fullName evidence="9">Man1/Src1-like C-terminal domain-containing protein</fullName>
    </recommendedName>
</protein>
<name>A0A653D7J0_CALMS</name>
<dbReference type="GO" id="GO:0005637">
    <property type="term" value="C:nuclear inner membrane"/>
    <property type="evidence" value="ECO:0007669"/>
    <property type="project" value="UniProtKB-SubCell"/>
</dbReference>
<dbReference type="InterPro" id="IPR018996">
    <property type="entry name" value="Man1/Src1-like_C"/>
</dbReference>
<dbReference type="EMBL" id="CAACVG010010591">
    <property type="protein sequence ID" value="VEN56144.1"/>
    <property type="molecule type" value="Genomic_DNA"/>
</dbReference>
<keyword evidence="11" id="KW-1185">Reference proteome</keyword>
<dbReference type="InterPro" id="IPR052277">
    <property type="entry name" value="INM_ESCRT-Associated"/>
</dbReference>
<dbReference type="Pfam" id="PF09402">
    <property type="entry name" value="MSC"/>
    <property type="match status" value="1"/>
</dbReference>
<evidence type="ECO:0000256" key="2">
    <source>
        <dbReference type="ARBA" id="ARBA00004540"/>
    </source>
</evidence>
<dbReference type="Proteomes" id="UP000410492">
    <property type="component" value="Unassembled WGS sequence"/>
</dbReference>
<evidence type="ECO:0000256" key="6">
    <source>
        <dbReference type="ARBA" id="ARBA00023136"/>
    </source>
</evidence>
<dbReference type="GO" id="GO:0006998">
    <property type="term" value="P:nuclear envelope organization"/>
    <property type="evidence" value="ECO:0007669"/>
    <property type="project" value="TreeGrafter"/>
</dbReference>
<dbReference type="AlphaFoldDB" id="A0A653D7J0"/>
<dbReference type="PANTHER" id="PTHR13428">
    <property type="entry name" value="INNER NUCLEAR MEMBRANE PROTEIN MAN1 LEM DOMAIN CONTAINING PROTEIN"/>
    <property type="match status" value="1"/>
</dbReference>
<evidence type="ECO:0000256" key="4">
    <source>
        <dbReference type="ARBA" id="ARBA00022692"/>
    </source>
</evidence>